<keyword evidence="1" id="KW-0808">Transferase</keyword>
<dbReference type="AlphaFoldDB" id="A0A0F9FHR0"/>
<protein>
    <recommendedName>
        <fullName evidence="2">Glycosyltransferase subfamily 4-like N-terminal domain-containing protein</fullName>
    </recommendedName>
</protein>
<reference evidence="3" key="1">
    <citation type="journal article" date="2015" name="Nature">
        <title>Complex archaea that bridge the gap between prokaryotes and eukaryotes.</title>
        <authorList>
            <person name="Spang A."/>
            <person name="Saw J.H."/>
            <person name="Jorgensen S.L."/>
            <person name="Zaremba-Niedzwiedzka K."/>
            <person name="Martijn J."/>
            <person name="Lind A.E."/>
            <person name="van Eijk R."/>
            <person name="Schleper C."/>
            <person name="Guy L."/>
            <person name="Ettema T.J."/>
        </authorList>
    </citation>
    <scope>NUCLEOTIDE SEQUENCE</scope>
</reference>
<dbReference type="PANTHER" id="PTHR46401">
    <property type="entry name" value="GLYCOSYLTRANSFERASE WBBK-RELATED"/>
    <property type="match status" value="1"/>
</dbReference>
<dbReference type="GO" id="GO:0016757">
    <property type="term" value="F:glycosyltransferase activity"/>
    <property type="evidence" value="ECO:0007669"/>
    <property type="project" value="TreeGrafter"/>
</dbReference>
<evidence type="ECO:0000259" key="2">
    <source>
        <dbReference type="Pfam" id="PF13439"/>
    </source>
</evidence>
<dbReference type="SUPFAM" id="SSF53756">
    <property type="entry name" value="UDP-Glycosyltransferase/glycogen phosphorylase"/>
    <property type="match status" value="1"/>
</dbReference>
<sequence>DKLGSGIGYSKWKNIAGRTYNRFMINISKKCKGVTAVSEQTKEDLTTYLDVPEKKIKVIRSGIRLDLIPMKRKDKTFRVGYLGQLDRRKRIHLLIDAFKASRLGELTIGGAGLDGPILKGLAEGDKRIKFLGLVPDSRLVDFYNSLDVFVFPTWIEGYGLPIVEAMACKKPVVVLLDAGIPWDIKKRCVIVDRLDYVLANQTYLTRLCKSVNIEANYRWAKEHDWDKAVDEYIKVYEEVLRG</sequence>
<name>A0A0F9FHR0_9ZZZZ</name>
<proteinExistence type="predicted"/>
<dbReference type="Pfam" id="PF13692">
    <property type="entry name" value="Glyco_trans_1_4"/>
    <property type="match status" value="1"/>
</dbReference>
<dbReference type="InterPro" id="IPR028098">
    <property type="entry name" value="Glyco_trans_4-like_N"/>
</dbReference>
<evidence type="ECO:0000313" key="3">
    <source>
        <dbReference type="EMBL" id="KKL50662.1"/>
    </source>
</evidence>
<dbReference type="Pfam" id="PF13439">
    <property type="entry name" value="Glyco_transf_4"/>
    <property type="match status" value="1"/>
</dbReference>
<dbReference type="Gene3D" id="3.40.50.2000">
    <property type="entry name" value="Glycogen Phosphorylase B"/>
    <property type="match status" value="2"/>
</dbReference>
<comment type="caution">
    <text evidence="3">The sequence shown here is derived from an EMBL/GenBank/DDBJ whole genome shotgun (WGS) entry which is preliminary data.</text>
</comment>
<feature type="non-terminal residue" evidence="3">
    <location>
        <position position="1"/>
    </location>
</feature>
<evidence type="ECO:0000256" key="1">
    <source>
        <dbReference type="ARBA" id="ARBA00022679"/>
    </source>
</evidence>
<dbReference type="CDD" id="cd03801">
    <property type="entry name" value="GT4_PimA-like"/>
    <property type="match status" value="1"/>
</dbReference>
<dbReference type="EMBL" id="LAZR01032518">
    <property type="protein sequence ID" value="KKL50662.1"/>
    <property type="molecule type" value="Genomic_DNA"/>
</dbReference>
<organism evidence="3">
    <name type="scientific">marine sediment metagenome</name>
    <dbReference type="NCBI Taxonomy" id="412755"/>
    <lineage>
        <taxon>unclassified sequences</taxon>
        <taxon>metagenomes</taxon>
        <taxon>ecological metagenomes</taxon>
    </lineage>
</organism>
<feature type="domain" description="Glycosyltransferase subfamily 4-like N-terminal" evidence="2">
    <location>
        <begin position="12"/>
        <end position="66"/>
    </location>
</feature>
<accession>A0A0F9FHR0</accession>
<dbReference type="PANTHER" id="PTHR46401:SF2">
    <property type="entry name" value="GLYCOSYLTRANSFERASE WBBK-RELATED"/>
    <property type="match status" value="1"/>
</dbReference>
<gene>
    <name evidence="3" type="ORF">LCGC14_2303240</name>
</gene>